<dbReference type="AlphaFoldDB" id="A0A813LLE0"/>
<dbReference type="Proteomes" id="UP000626109">
    <property type="component" value="Unassembled WGS sequence"/>
</dbReference>
<protein>
    <submittedName>
        <fullName evidence="2">Uncharacterized protein</fullName>
    </submittedName>
</protein>
<name>A0A813LLE0_POLGL</name>
<evidence type="ECO:0000256" key="1">
    <source>
        <dbReference type="SAM" id="MobiDB-lite"/>
    </source>
</evidence>
<feature type="region of interest" description="Disordered" evidence="1">
    <location>
        <begin position="200"/>
        <end position="236"/>
    </location>
</feature>
<proteinExistence type="predicted"/>
<dbReference type="Gene3D" id="3.40.50.720">
    <property type="entry name" value="NAD(P)-binding Rossmann-like Domain"/>
    <property type="match status" value="1"/>
</dbReference>
<comment type="caution">
    <text evidence="2">The sequence shown here is derived from an EMBL/GenBank/DDBJ whole genome shotgun (WGS) entry which is preliminary data.</text>
</comment>
<feature type="region of interest" description="Disordered" evidence="1">
    <location>
        <begin position="112"/>
        <end position="131"/>
    </location>
</feature>
<reference evidence="2" key="1">
    <citation type="submission" date="2021-02" db="EMBL/GenBank/DDBJ databases">
        <authorList>
            <person name="Dougan E. K."/>
            <person name="Rhodes N."/>
            <person name="Thang M."/>
            <person name="Chan C."/>
        </authorList>
    </citation>
    <scope>NUCLEOTIDE SEQUENCE</scope>
</reference>
<gene>
    <name evidence="2" type="ORF">PGLA2088_LOCUS47184</name>
</gene>
<sequence>MAGISGISVPGAKVTSIPCVTSIPLSVATLKKKFSKTGIDVLFNCADVMALTDRATAEQERHSLQLVHFVLTAELRPLLELATLMRGRARVVTVKHSSVAPEMPSKQLDAACLGNNNGNNNSNNNSNKNNSNNTRIKVVVFALGMGGRITTSSCKVKCVGVSVGFDPTTTNNDILYLTNKLKDAMPSTCKVKSVCAAPGFDATTNDKNKNNNNNKQVTRNSQDAMPSTWTRKSAPSAQELKLESICPKPETVKI</sequence>
<accession>A0A813LLE0</accession>
<feature type="compositionally biased region" description="Low complexity" evidence="1">
    <location>
        <begin position="114"/>
        <end position="131"/>
    </location>
</feature>
<dbReference type="EMBL" id="CAJNNW010036427">
    <property type="protein sequence ID" value="CAE8734200.1"/>
    <property type="molecule type" value="Genomic_DNA"/>
</dbReference>
<evidence type="ECO:0000313" key="3">
    <source>
        <dbReference type="Proteomes" id="UP000626109"/>
    </source>
</evidence>
<organism evidence="2 3">
    <name type="scientific">Polarella glacialis</name>
    <name type="common">Dinoflagellate</name>
    <dbReference type="NCBI Taxonomy" id="89957"/>
    <lineage>
        <taxon>Eukaryota</taxon>
        <taxon>Sar</taxon>
        <taxon>Alveolata</taxon>
        <taxon>Dinophyceae</taxon>
        <taxon>Suessiales</taxon>
        <taxon>Suessiaceae</taxon>
        <taxon>Polarella</taxon>
    </lineage>
</organism>
<feature type="compositionally biased region" description="Polar residues" evidence="1">
    <location>
        <begin position="216"/>
        <end position="236"/>
    </location>
</feature>
<evidence type="ECO:0000313" key="2">
    <source>
        <dbReference type="EMBL" id="CAE8734200.1"/>
    </source>
</evidence>